<dbReference type="Gene3D" id="2.160.10.10">
    <property type="entry name" value="Hexapeptide repeat proteins"/>
    <property type="match status" value="1"/>
</dbReference>
<dbReference type="InterPro" id="IPR051159">
    <property type="entry name" value="Hexapeptide_acetyltransf"/>
</dbReference>
<dbReference type="EC" id="2.3.1.28" evidence="4"/>
<dbReference type="SUPFAM" id="SSF51161">
    <property type="entry name" value="Trimeric LpxA-like enzymes"/>
    <property type="match status" value="1"/>
</dbReference>
<dbReference type="InterPro" id="IPR011004">
    <property type="entry name" value="Trimer_LpxA-like_sf"/>
</dbReference>
<comment type="similarity">
    <text evidence="1">Belongs to the transferase hexapeptide repeat family.</text>
</comment>
<name>A0A3P5XUJ8_9RHOB</name>
<evidence type="ECO:0000256" key="3">
    <source>
        <dbReference type="SAM" id="MobiDB-lite"/>
    </source>
</evidence>
<sequence>MTTELRPAPSDTPENTTPSALGRSPFSRGHILLRAVWNLTWLLFASWTPPQMRVWRVFLLRLFGAKIGKHADVRGSARVWYPPNLEMADHTILAGGVNCYNMNKITLHTRSIVSQRSFLCGGDHDIRQPDLPLITRPIEIGPDAWVAAEAFIGPGCRVAEGCVVGARAVVMRDLEPWGVYAGNPGRKVSTRVLSR</sequence>
<keyword evidence="5" id="KW-1185">Reference proteome</keyword>
<organism evidence="4 5">
    <name type="scientific">Pseudogemmobacter humi</name>
    <dbReference type="NCBI Taxonomy" id="2483812"/>
    <lineage>
        <taxon>Bacteria</taxon>
        <taxon>Pseudomonadati</taxon>
        <taxon>Pseudomonadota</taxon>
        <taxon>Alphaproteobacteria</taxon>
        <taxon>Rhodobacterales</taxon>
        <taxon>Paracoccaceae</taxon>
        <taxon>Pseudogemmobacter</taxon>
    </lineage>
</organism>
<dbReference type="GO" id="GO:0005829">
    <property type="term" value="C:cytosol"/>
    <property type="evidence" value="ECO:0007669"/>
    <property type="project" value="TreeGrafter"/>
</dbReference>
<evidence type="ECO:0000313" key="4">
    <source>
        <dbReference type="EMBL" id="VDC33964.1"/>
    </source>
</evidence>
<protein>
    <submittedName>
        <fullName evidence="4">Chloramphenicol acetyltransferase</fullName>
        <ecNumber evidence="4">2.3.1.28</ecNumber>
    </submittedName>
</protein>
<dbReference type="PANTHER" id="PTHR23416">
    <property type="entry name" value="SIALIC ACID SYNTHASE-RELATED"/>
    <property type="match status" value="1"/>
</dbReference>
<dbReference type="Proteomes" id="UP000277498">
    <property type="component" value="Unassembled WGS sequence"/>
</dbReference>
<accession>A0A3P5XUJ8</accession>
<evidence type="ECO:0000256" key="1">
    <source>
        <dbReference type="ARBA" id="ARBA00007274"/>
    </source>
</evidence>
<feature type="region of interest" description="Disordered" evidence="3">
    <location>
        <begin position="1"/>
        <end position="22"/>
    </location>
</feature>
<reference evidence="4 5" key="1">
    <citation type="submission" date="2018-11" db="EMBL/GenBank/DDBJ databases">
        <authorList>
            <person name="Criscuolo A."/>
        </authorList>
    </citation>
    <scope>NUCLEOTIDE SEQUENCE [LARGE SCALE GENOMIC DNA]</scope>
    <source>
        <strain evidence="4">ACIP111625</strain>
    </source>
</reference>
<evidence type="ECO:0000256" key="2">
    <source>
        <dbReference type="ARBA" id="ARBA00022679"/>
    </source>
</evidence>
<evidence type="ECO:0000313" key="5">
    <source>
        <dbReference type="Proteomes" id="UP000277498"/>
    </source>
</evidence>
<keyword evidence="2 4" id="KW-0808">Transferase</keyword>
<dbReference type="PANTHER" id="PTHR23416:SF23">
    <property type="entry name" value="ACETYLTRANSFERASE C18B11.09C-RELATED"/>
    <property type="match status" value="1"/>
</dbReference>
<proteinExistence type="inferred from homology"/>
<dbReference type="AlphaFoldDB" id="A0A3P5XUJ8"/>
<dbReference type="OrthoDB" id="9815592at2"/>
<gene>
    <name evidence="4" type="primary">cat</name>
    <name evidence="4" type="ORF">XINFAN_04165</name>
</gene>
<keyword evidence="4" id="KW-0012">Acyltransferase</keyword>
<dbReference type="CDD" id="cd05825">
    <property type="entry name" value="LbH_wcaF_like"/>
    <property type="match status" value="1"/>
</dbReference>
<dbReference type="GO" id="GO:0008811">
    <property type="term" value="F:chloramphenicol O-acetyltransferase activity"/>
    <property type="evidence" value="ECO:0007669"/>
    <property type="project" value="UniProtKB-EC"/>
</dbReference>
<dbReference type="EMBL" id="UXAW01000138">
    <property type="protein sequence ID" value="VDC33964.1"/>
    <property type="molecule type" value="Genomic_DNA"/>
</dbReference>